<dbReference type="SUPFAM" id="SSF53098">
    <property type="entry name" value="Ribonuclease H-like"/>
    <property type="match status" value="1"/>
</dbReference>
<dbReference type="OrthoDB" id="1820632at2759"/>
<evidence type="ECO:0000313" key="2">
    <source>
        <dbReference type="Proteomes" id="UP000323000"/>
    </source>
</evidence>
<dbReference type="GO" id="GO:0000967">
    <property type="term" value="P:rRNA 5'-end processing"/>
    <property type="evidence" value="ECO:0007669"/>
    <property type="project" value="TreeGrafter"/>
</dbReference>
<dbReference type="EMBL" id="VAHF01000008">
    <property type="protein sequence ID" value="TXG57398.1"/>
    <property type="molecule type" value="Genomic_DNA"/>
</dbReference>
<protein>
    <submittedName>
        <fullName evidence="1">Uncharacterized protein</fullName>
    </submittedName>
</protein>
<dbReference type="Proteomes" id="UP000323000">
    <property type="component" value="Chromosome 8"/>
</dbReference>
<dbReference type="InterPro" id="IPR037027">
    <property type="entry name" value="YqgF/RNaseH-like_dom_sf"/>
</dbReference>
<organism evidence="1 2">
    <name type="scientific">Acer yangbiense</name>
    <dbReference type="NCBI Taxonomy" id="1000413"/>
    <lineage>
        <taxon>Eukaryota</taxon>
        <taxon>Viridiplantae</taxon>
        <taxon>Streptophyta</taxon>
        <taxon>Embryophyta</taxon>
        <taxon>Tracheophyta</taxon>
        <taxon>Spermatophyta</taxon>
        <taxon>Magnoliopsida</taxon>
        <taxon>eudicotyledons</taxon>
        <taxon>Gunneridae</taxon>
        <taxon>Pentapetalae</taxon>
        <taxon>rosids</taxon>
        <taxon>malvids</taxon>
        <taxon>Sapindales</taxon>
        <taxon>Sapindaceae</taxon>
        <taxon>Hippocastanoideae</taxon>
        <taxon>Acereae</taxon>
        <taxon>Acer</taxon>
    </lineage>
</organism>
<comment type="caution">
    <text evidence="1">The sequence shown here is derived from an EMBL/GenBank/DDBJ whole genome shotgun (WGS) entry which is preliminary data.</text>
</comment>
<dbReference type="Gene3D" id="3.30.420.140">
    <property type="entry name" value="YqgF/RNase H-like domain"/>
    <property type="match status" value="1"/>
</dbReference>
<sequence length="184" mass="21285">MIYLKPLTLYKELLKMKPSKPGRLLCLEVGDKHVTIAESSEENPVPRQTDCILRKNNNIGSMVAEIIQNLMYDYKLAGLVASYPVIKNNENYDGLEIRTLIKELSCTRKFYGLKYTYWDRRLLSKPSNILEKDLLHCFEENGHPYSQTYIQKHEEGFIEDATAATILQGYLDCGRMFYGNAILY</sequence>
<gene>
    <name evidence="1" type="ORF">EZV62_018711</name>
</gene>
<dbReference type="InterPro" id="IPR005227">
    <property type="entry name" value="YqgF"/>
</dbReference>
<dbReference type="PANTHER" id="PTHR33317">
    <property type="entry name" value="POLYNUCLEOTIDYL TRANSFERASE, RIBONUCLEASE H-LIKE SUPERFAMILY PROTEIN"/>
    <property type="match status" value="1"/>
</dbReference>
<dbReference type="PANTHER" id="PTHR33317:SF1">
    <property type="entry name" value="POLYNUCLEOTIDYL TRANSFERASE, RIBONUCLEASE H-LIKE SUPERFAMILY PROTEIN"/>
    <property type="match status" value="1"/>
</dbReference>
<dbReference type="InterPro" id="IPR012337">
    <property type="entry name" value="RNaseH-like_sf"/>
</dbReference>
<accession>A0A5C7HKM7</accession>
<reference evidence="2" key="1">
    <citation type="journal article" date="2019" name="Gigascience">
        <title>De novo genome assembly of the endangered Acer yangbiense, a plant species with extremely small populations endemic to Yunnan Province, China.</title>
        <authorList>
            <person name="Yang J."/>
            <person name="Wariss H.M."/>
            <person name="Tao L."/>
            <person name="Zhang R."/>
            <person name="Yun Q."/>
            <person name="Hollingsworth P."/>
            <person name="Dao Z."/>
            <person name="Luo G."/>
            <person name="Guo H."/>
            <person name="Ma Y."/>
            <person name="Sun W."/>
        </authorList>
    </citation>
    <scope>NUCLEOTIDE SEQUENCE [LARGE SCALE GENOMIC DNA]</scope>
    <source>
        <strain evidence="2">cv. Malutang</strain>
    </source>
</reference>
<dbReference type="AlphaFoldDB" id="A0A5C7HKM7"/>
<name>A0A5C7HKM7_9ROSI</name>
<evidence type="ECO:0000313" key="1">
    <source>
        <dbReference type="EMBL" id="TXG57398.1"/>
    </source>
</evidence>
<keyword evidence="2" id="KW-1185">Reference proteome</keyword>
<proteinExistence type="predicted"/>